<evidence type="ECO:0000313" key="6">
    <source>
        <dbReference type="Proteomes" id="UP000268016"/>
    </source>
</evidence>
<organism evidence="5 6">
    <name type="scientific">Histidinibacterium lentulum</name>
    <dbReference type="NCBI Taxonomy" id="2480588"/>
    <lineage>
        <taxon>Bacteria</taxon>
        <taxon>Pseudomonadati</taxon>
        <taxon>Pseudomonadota</taxon>
        <taxon>Alphaproteobacteria</taxon>
        <taxon>Rhodobacterales</taxon>
        <taxon>Paracoccaceae</taxon>
        <taxon>Histidinibacterium</taxon>
    </lineage>
</organism>
<dbReference type="OrthoDB" id="9028214at2"/>
<protein>
    <submittedName>
        <fullName evidence="5">FadR family transcriptional regulator</fullName>
    </submittedName>
</protein>
<evidence type="ECO:0000259" key="4">
    <source>
        <dbReference type="PROSITE" id="PS50949"/>
    </source>
</evidence>
<dbReference type="PANTHER" id="PTHR43537:SF44">
    <property type="entry name" value="GNTR FAMILY REGULATORY PROTEIN"/>
    <property type="match status" value="1"/>
</dbReference>
<dbReference type="AlphaFoldDB" id="A0A3N2R7I5"/>
<name>A0A3N2R7I5_9RHOB</name>
<evidence type="ECO:0000256" key="1">
    <source>
        <dbReference type="ARBA" id="ARBA00023015"/>
    </source>
</evidence>
<dbReference type="InterPro" id="IPR036388">
    <property type="entry name" value="WH-like_DNA-bd_sf"/>
</dbReference>
<dbReference type="GO" id="GO:0003677">
    <property type="term" value="F:DNA binding"/>
    <property type="evidence" value="ECO:0007669"/>
    <property type="project" value="UniProtKB-KW"/>
</dbReference>
<evidence type="ECO:0000256" key="3">
    <source>
        <dbReference type="ARBA" id="ARBA00023163"/>
    </source>
</evidence>
<evidence type="ECO:0000313" key="5">
    <source>
        <dbReference type="EMBL" id="ROU03397.1"/>
    </source>
</evidence>
<dbReference type="SMART" id="SM00345">
    <property type="entry name" value="HTH_GNTR"/>
    <property type="match status" value="1"/>
</dbReference>
<keyword evidence="6" id="KW-1185">Reference proteome</keyword>
<dbReference type="SMART" id="SM00895">
    <property type="entry name" value="FCD"/>
    <property type="match status" value="1"/>
</dbReference>
<comment type="caution">
    <text evidence="5">The sequence shown here is derived from an EMBL/GenBank/DDBJ whole genome shotgun (WGS) entry which is preliminary data.</text>
</comment>
<dbReference type="PRINTS" id="PR00035">
    <property type="entry name" value="HTHGNTR"/>
</dbReference>
<dbReference type="PROSITE" id="PS50949">
    <property type="entry name" value="HTH_GNTR"/>
    <property type="match status" value="1"/>
</dbReference>
<dbReference type="RefSeq" id="WP_123640931.1">
    <property type="nucleotide sequence ID" value="NZ_ML119082.1"/>
</dbReference>
<dbReference type="GO" id="GO:0003700">
    <property type="term" value="F:DNA-binding transcription factor activity"/>
    <property type="evidence" value="ECO:0007669"/>
    <property type="project" value="InterPro"/>
</dbReference>
<dbReference type="Pfam" id="PF00392">
    <property type="entry name" value="GntR"/>
    <property type="match status" value="1"/>
</dbReference>
<keyword evidence="3" id="KW-0804">Transcription</keyword>
<dbReference type="Proteomes" id="UP000268016">
    <property type="component" value="Unassembled WGS sequence"/>
</dbReference>
<dbReference type="InterPro" id="IPR011711">
    <property type="entry name" value="GntR_C"/>
</dbReference>
<dbReference type="Gene3D" id="1.10.10.10">
    <property type="entry name" value="Winged helix-like DNA-binding domain superfamily/Winged helix DNA-binding domain"/>
    <property type="match status" value="1"/>
</dbReference>
<dbReference type="PANTHER" id="PTHR43537">
    <property type="entry name" value="TRANSCRIPTIONAL REGULATOR, GNTR FAMILY"/>
    <property type="match status" value="1"/>
</dbReference>
<dbReference type="Pfam" id="PF07729">
    <property type="entry name" value="FCD"/>
    <property type="match status" value="1"/>
</dbReference>
<dbReference type="InterPro" id="IPR036390">
    <property type="entry name" value="WH_DNA-bd_sf"/>
</dbReference>
<dbReference type="SUPFAM" id="SSF46785">
    <property type="entry name" value="Winged helix' DNA-binding domain"/>
    <property type="match status" value="1"/>
</dbReference>
<reference evidence="5 6" key="1">
    <citation type="submission" date="2018-10" db="EMBL/GenBank/DDBJ databases">
        <title>Histidinibacterium lentulum gen. nov., sp. nov., a marine bacterium from the culture broth of Picochlorum sp. 122.</title>
        <authorList>
            <person name="Wang G."/>
        </authorList>
    </citation>
    <scope>NUCLEOTIDE SEQUENCE [LARGE SCALE GENOMIC DNA]</scope>
    <source>
        <strain evidence="5 6">B17</strain>
    </source>
</reference>
<gene>
    <name evidence="5" type="ORF">EAT49_03570</name>
</gene>
<dbReference type="EMBL" id="RDRB01000002">
    <property type="protein sequence ID" value="ROU03397.1"/>
    <property type="molecule type" value="Genomic_DNA"/>
</dbReference>
<feature type="domain" description="HTH gntR-type" evidence="4">
    <location>
        <begin position="19"/>
        <end position="87"/>
    </location>
</feature>
<proteinExistence type="predicted"/>
<dbReference type="InterPro" id="IPR008920">
    <property type="entry name" value="TF_FadR/GntR_C"/>
</dbReference>
<dbReference type="SUPFAM" id="SSF48008">
    <property type="entry name" value="GntR ligand-binding domain-like"/>
    <property type="match status" value="1"/>
</dbReference>
<sequence>MMRTGTNIKSELSGRIEVRGILGGAVNELGARIVSGEWPEGGVISREADLVEEMKVSRSVVREAVRILSAKGMLRSRTSDGTRVQPRAAWRLLDPDVMEWRIRAGDRKGLLQDLLRLRLVIEPGVAYAATLEATEAARARMSEAWAAKREVFADSDLPRDLRRRRFIETDLDFHRALIGAVRSQLLDQLFSVIEAALELLIDLQMRARGYTSDMIGMDESQAMHEAVFDAFIARDAEGAERAMRRLIQRAIDDAHDGFALLRED</sequence>
<accession>A0A3N2R7I5</accession>
<keyword evidence="2" id="KW-0238">DNA-binding</keyword>
<dbReference type="Gene3D" id="1.20.120.530">
    <property type="entry name" value="GntR ligand-binding domain-like"/>
    <property type="match status" value="1"/>
</dbReference>
<keyword evidence="1" id="KW-0805">Transcription regulation</keyword>
<dbReference type="CDD" id="cd07377">
    <property type="entry name" value="WHTH_GntR"/>
    <property type="match status" value="1"/>
</dbReference>
<dbReference type="InterPro" id="IPR000524">
    <property type="entry name" value="Tscrpt_reg_HTH_GntR"/>
</dbReference>
<evidence type="ECO:0000256" key="2">
    <source>
        <dbReference type="ARBA" id="ARBA00023125"/>
    </source>
</evidence>